<protein>
    <submittedName>
        <fullName evidence="1">Uncharacterized protein</fullName>
    </submittedName>
</protein>
<proteinExistence type="predicted"/>
<keyword evidence="2" id="KW-1185">Reference proteome</keyword>
<reference evidence="1 2" key="1">
    <citation type="submission" date="2014-04" db="EMBL/GenBank/DDBJ databases">
        <authorList>
            <consortium name="International Citrus Genome Consortium"/>
            <person name="Gmitter F."/>
            <person name="Chen C."/>
            <person name="Farmerie W."/>
            <person name="Harkins T."/>
            <person name="Desany B."/>
            <person name="Mohiuddin M."/>
            <person name="Kodira C."/>
            <person name="Borodovsky M."/>
            <person name="Lomsadze A."/>
            <person name="Burns P."/>
            <person name="Jenkins J."/>
            <person name="Prochnik S."/>
            <person name="Shu S."/>
            <person name="Chapman J."/>
            <person name="Pitluck S."/>
            <person name="Schmutz J."/>
            <person name="Rokhsar D."/>
        </authorList>
    </citation>
    <scope>NUCLEOTIDE SEQUENCE</scope>
</reference>
<gene>
    <name evidence="1" type="ORF">CISIN_1g035310mg</name>
</gene>
<dbReference type="Proteomes" id="UP000027120">
    <property type="component" value="Unassembled WGS sequence"/>
</dbReference>
<organism evidence="1 2">
    <name type="scientific">Citrus sinensis</name>
    <name type="common">Sweet orange</name>
    <name type="synonym">Citrus aurantium var. sinensis</name>
    <dbReference type="NCBI Taxonomy" id="2711"/>
    <lineage>
        <taxon>Eukaryota</taxon>
        <taxon>Viridiplantae</taxon>
        <taxon>Streptophyta</taxon>
        <taxon>Embryophyta</taxon>
        <taxon>Tracheophyta</taxon>
        <taxon>Spermatophyta</taxon>
        <taxon>Magnoliopsida</taxon>
        <taxon>eudicotyledons</taxon>
        <taxon>Gunneridae</taxon>
        <taxon>Pentapetalae</taxon>
        <taxon>rosids</taxon>
        <taxon>malvids</taxon>
        <taxon>Sapindales</taxon>
        <taxon>Rutaceae</taxon>
        <taxon>Aurantioideae</taxon>
        <taxon>Citrus</taxon>
    </lineage>
</organism>
<evidence type="ECO:0000313" key="2">
    <source>
        <dbReference type="Proteomes" id="UP000027120"/>
    </source>
</evidence>
<dbReference type="AlphaFoldDB" id="A0A067FDU2"/>
<dbReference type="EMBL" id="KK784903">
    <property type="protein sequence ID" value="KDO65518.1"/>
    <property type="molecule type" value="Genomic_DNA"/>
</dbReference>
<sequence length="68" mass="8150">MINYKFHFVSSLSSYLKKKEKDENPNSHNITAVINYTIKKKCMAHCTHRSELLNTFYEEAFLRVYKVF</sequence>
<evidence type="ECO:0000313" key="1">
    <source>
        <dbReference type="EMBL" id="KDO65518.1"/>
    </source>
</evidence>
<name>A0A067FDU2_CITSI</name>
<accession>A0A067FDU2</accession>